<dbReference type="Pfam" id="PF00041">
    <property type="entry name" value="fn3"/>
    <property type="match status" value="2"/>
</dbReference>
<feature type="domain" description="Fibronectin type-III" evidence="12">
    <location>
        <begin position="116"/>
        <end position="206"/>
    </location>
</feature>
<comment type="similarity">
    <text evidence="2">Belongs to the immunoglobulin superfamily. Contactin family.</text>
</comment>
<dbReference type="PANTHER" id="PTHR44170">
    <property type="entry name" value="PROTEIN SIDEKICK"/>
    <property type="match status" value="1"/>
</dbReference>
<dbReference type="InterPro" id="IPR036116">
    <property type="entry name" value="FN3_sf"/>
</dbReference>
<dbReference type="SMART" id="SM00060">
    <property type="entry name" value="FN3"/>
    <property type="match status" value="2"/>
</dbReference>
<dbReference type="PROSITE" id="PS50853">
    <property type="entry name" value="FN3"/>
    <property type="match status" value="2"/>
</dbReference>
<evidence type="ECO:0000256" key="2">
    <source>
        <dbReference type="ARBA" id="ARBA00009812"/>
    </source>
</evidence>
<keyword evidence="3" id="KW-1003">Cell membrane</keyword>
<comment type="caution">
    <text evidence="13">The sequence shown here is derived from an EMBL/GenBank/DDBJ whole genome shotgun (WGS) entry which is preliminary data.</text>
</comment>
<evidence type="ECO:0000256" key="8">
    <source>
        <dbReference type="ARBA" id="ARBA00023157"/>
    </source>
</evidence>
<feature type="region of interest" description="Disordered" evidence="11">
    <location>
        <begin position="1"/>
        <end position="25"/>
    </location>
</feature>
<dbReference type="SUPFAM" id="SSF49265">
    <property type="entry name" value="Fibronectin type III"/>
    <property type="match status" value="1"/>
</dbReference>
<dbReference type="Gene3D" id="2.60.40.10">
    <property type="entry name" value="Immunoglobulins"/>
    <property type="match status" value="2"/>
</dbReference>
<evidence type="ECO:0000259" key="12">
    <source>
        <dbReference type="PROSITE" id="PS50853"/>
    </source>
</evidence>
<protein>
    <submittedName>
        <fullName evidence="13">Contactin-5</fullName>
    </submittedName>
</protein>
<evidence type="ECO:0000256" key="11">
    <source>
        <dbReference type="SAM" id="MobiDB-lite"/>
    </source>
</evidence>
<feature type="domain" description="Fibronectin type-III" evidence="12">
    <location>
        <begin position="16"/>
        <end position="111"/>
    </location>
</feature>
<sequence length="239" mass="25734">MTLSKANSQPSAGRSPISNPGKSKTGYFDENSFIPAKVLTVAQNKDLNRVGYWKDMEQEDTAETVKTRGNESFVILTGLEGNTLYHFTVRAYNGAGYGPPSSEVSATTKKSPPSQAPSNLRWEQQGSQVSLGWEPVIPLANESDVVGYKVFYRQEGHSNSQVIETQKLQAIVPLPDAGVYIIEVRAYSEGGDGTASSQIRVPSYSGGKITSAQSTLHTLSTPSTSVTLLLALMIPSASW</sequence>
<feature type="compositionally biased region" description="Polar residues" evidence="11">
    <location>
        <begin position="1"/>
        <end position="22"/>
    </location>
</feature>
<feature type="compositionally biased region" description="Polar residues" evidence="11">
    <location>
        <begin position="102"/>
        <end position="121"/>
    </location>
</feature>
<organism evidence="13 14">
    <name type="scientific">Saguinus oedipus</name>
    <name type="common">Cotton-top tamarin</name>
    <name type="synonym">Oedipomidas oedipus</name>
    <dbReference type="NCBI Taxonomy" id="9490"/>
    <lineage>
        <taxon>Eukaryota</taxon>
        <taxon>Metazoa</taxon>
        <taxon>Chordata</taxon>
        <taxon>Craniata</taxon>
        <taxon>Vertebrata</taxon>
        <taxon>Euteleostomi</taxon>
        <taxon>Mammalia</taxon>
        <taxon>Eutheria</taxon>
        <taxon>Euarchontoglires</taxon>
        <taxon>Primates</taxon>
        <taxon>Haplorrhini</taxon>
        <taxon>Platyrrhini</taxon>
        <taxon>Cebidae</taxon>
        <taxon>Callitrichinae</taxon>
        <taxon>Saguinus</taxon>
    </lineage>
</organism>
<evidence type="ECO:0000313" key="13">
    <source>
        <dbReference type="EMBL" id="KAK2101191.1"/>
    </source>
</evidence>
<evidence type="ECO:0000256" key="10">
    <source>
        <dbReference type="ARBA" id="ARBA00023288"/>
    </source>
</evidence>
<evidence type="ECO:0000256" key="1">
    <source>
        <dbReference type="ARBA" id="ARBA00004609"/>
    </source>
</evidence>
<evidence type="ECO:0000313" key="14">
    <source>
        <dbReference type="Proteomes" id="UP001266305"/>
    </source>
</evidence>
<evidence type="ECO:0000256" key="9">
    <source>
        <dbReference type="ARBA" id="ARBA00023180"/>
    </source>
</evidence>
<keyword evidence="14" id="KW-1185">Reference proteome</keyword>
<evidence type="ECO:0000256" key="7">
    <source>
        <dbReference type="ARBA" id="ARBA00023136"/>
    </source>
</evidence>
<keyword evidence="8" id="KW-1015">Disulfide bond</keyword>
<keyword evidence="4" id="KW-0336">GPI-anchor</keyword>
<dbReference type="Proteomes" id="UP001266305">
    <property type="component" value="Unassembled WGS sequence"/>
</dbReference>
<evidence type="ECO:0000256" key="5">
    <source>
        <dbReference type="ARBA" id="ARBA00022729"/>
    </source>
</evidence>
<name>A0ABQ9UVX6_SAGOE</name>
<proteinExistence type="inferred from homology"/>
<keyword evidence="9" id="KW-0325">Glycoprotein</keyword>
<keyword evidence="5" id="KW-0732">Signal</keyword>
<dbReference type="InterPro" id="IPR003961">
    <property type="entry name" value="FN3_dom"/>
</dbReference>
<keyword evidence="10" id="KW-0449">Lipoprotein</keyword>
<keyword evidence="7" id="KW-0472">Membrane</keyword>
<gene>
    <name evidence="13" type="primary">CNTN5</name>
    <name evidence="13" type="ORF">P7K49_022539</name>
</gene>
<dbReference type="PANTHER" id="PTHR44170:SF17">
    <property type="entry name" value="CONTACTIN-5"/>
    <property type="match status" value="1"/>
</dbReference>
<evidence type="ECO:0000256" key="3">
    <source>
        <dbReference type="ARBA" id="ARBA00022475"/>
    </source>
</evidence>
<evidence type="ECO:0000256" key="6">
    <source>
        <dbReference type="ARBA" id="ARBA00022889"/>
    </source>
</evidence>
<dbReference type="EMBL" id="JASSZA010000010">
    <property type="protein sequence ID" value="KAK2101191.1"/>
    <property type="molecule type" value="Genomic_DNA"/>
</dbReference>
<accession>A0ABQ9UVX6</accession>
<feature type="region of interest" description="Disordered" evidence="11">
    <location>
        <begin position="98"/>
        <end position="121"/>
    </location>
</feature>
<reference evidence="13 14" key="1">
    <citation type="submission" date="2023-05" db="EMBL/GenBank/DDBJ databases">
        <title>B98-5 Cell Line De Novo Hybrid Assembly: An Optical Mapping Approach.</title>
        <authorList>
            <person name="Kananen K."/>
            <person name="Auerbach J.A."/>
            <person name="Kautto E."/>
            <person name="Blachly J.S."/>
        </authorList>
    </citation>
    <scope>NUCLEOTIDE SEQUENCE [LARGE SCALE GENOMIC DNA]</scope>
    <source>
        <strain evidence="13">B95-8</strain>
        <tissue evidence="13">Cell line</tissue>
    </source>
</reference>
<comment type="subcellular location">
    <subcellularLocation>
        <location evidence="1">Cell membrane</location>
        <topology evidence="1">Lipid-anchor</topology>
        <topology evidence="1">GPI-anchor</topology>
    </subcellularLocation>
</comment>
<dbReference type="CDD" id="cd00063">
    <property type="entry name" value="FN3"/>
    <property type="match status" value="2"/>
</dbReference>
<keyword evidence="6" id="KW-0130">Cell adhesion</keyword>
<dbReference type="InterPro" id="IPR013783">
    <property type="entry name" value="Ig-like_fold"/>
</dbReference>
<evidence type="ECO:0000256" key="4">
    <source>
        <dbReference type="ARBA" id="ARBA00022622"/>
    </source>
</evidence>